<name>A0A2X3KBJ8_ECOLX</name>
<dbReference type="AlphaFoldDB" id="A0A2X3KBJ8"/>
<accession>A0A2X3KBJ8</accession>
<reference evidence="1 2" key="1">
    <citation type="submission" date="2018-06" db="EMBL/GenBank/DDBJ databases">
        <authorList>
            <consortium name="Pathogen Informatics"/>
            <person name="Doyle S."/>
        </authorList>
    </citation>
    <scope>NUCLEOTIDE SEQUENCE [LARGE SCALE GENOMIC DNA]</scope>
    <source>
        <strain evidence="1 2">NCTC8009</strain>
    </source>
</reference>
<protein>
    <submittedName>
        <fullName evidence="1">Phage tape measure protein</fullName>
    </submittedName>
</protein>
<dbReference type="Proteomes" id="UP000250991">
    <property type="component" value="Unassembled WGS sequence"/>
</dbReference>
<evidence type="ECO:0000313" key="2">
    <source>
        <dbReference type="Proteomes" id="UP000250991"/>
    </source>
</evidence>
<sequence length="133" mass="13524">MAPLLPRQPLLLSGPQPLALPAPRPVLALPPPGVPVTARPAPLPLPGKSGLLSRLAGSAAGQLVTGTVGKLADAGRAAGGWFFRYRKQTCRQCDRSGCDKRCRGAGWMGKGAGRALSRLGGPVMGATPACPPS</sequence>
<gene>
    <name evidence="1" type="ORF">NCTC8009_04038</name>
</gene>
<organism evidence="1 2">
    <name type="scientific">Escherichia coli</name>
    <dbReference type="NCBI Taxonomy" id="562"/>
    <lineage>
        <taxon>Bacteria</taxon>
        <taxon>Pseudomonadati</taxon>
        <taxon>Pseudomonadota</taxon>
        <taxon>Gammaproteobacteria</taxon>
        <taxon>Enterobacterales</taxon>
        <taxon>Enterobacteriaceae</taxon>
        <taxon>Escherichia</taxon>
    </lineage>
</organism>
<proteinExistence type="predicted"/>
<evidence type="ECO:0000313" key="1">
    <source>
        <dbReference type="EMBL" id="SQD03545.1"/>
    </source>
</evidence>
<dbReference type="EMBL" id="UARW01000010">
    <property type="protein sequence ID" value="SQD03545.1"/>
    <property type="molecule type" value="Genomic_DNA"/>
</dbReference>